<reference evidence="1" key="2">
    <citation type="journal article" date="2015" name="Fish Shellfish Immunol.">
        <title>Early steps in the European eel (Anguilla anguilla)-Vibrio vulnificus interaction in the gills: Role of the RtxA13 toxin.</title>
        <authorList>
            <person name="Callol A."/>
            <person name="Pajuelo D."/>
            <person name="Ebbesson L."/>
            <person name="Teles M."/>
            <person name="MacKenzie S."/>
            <person name="Amaro C."/>
        </authorList>
    </citation>
    <scope>NUCLEOTIDE SEQUENCE</scope>
</reference>
<name>A0A0E9QQW9_ANGAN</name>
<sequence>MASCPGPKAAKHPHTITLHLLYAKHNVTHVFQKVPILTHPSIEHYPKRLGDHPGAFLS</sequence>
<evidence type="ECO:0000313" key="1">
    <source>
        <dbReference type="EMBL" id="JAH18665.1"/>
    </source>
</evidence>
<proteinExistence type="predicted"/>
<reference evidence="1" key="1">
    <citation type="submission" date="2014-11" db="EMBL/GenBank/DDBJ databases">
        <authorList>
            <person name="Amaro Gonzalez C."/>
        </authorList>
    </citation>
    <scope>NUCLEOTIDE SEQUENCE</scope>
</reference>
<protein>
    <submittedName>
        <fullName evidence="1">Uncharacterized protein</fullName>
    </submittedName>
</protein>
<organism evidence="1">
    <name type="scientific">Anguilla anguilla</name>
    <name type="common">European freshwater eel</name>
    <name type="synonym">Muraena anguilla</name>
    <dbReference type="NCBI Taxonomy" id="7936"/>
    <lineage>
        <taxon>Eukaryota</taxon>
        <taxon>Metazoa</taxon>
        <taxon>Chordata</taxon>
        <taxon>Craniata</taxon>
        <taxon>Vertebrata</taxon>
        <taxon>Euteleostomi</taxon>
        <taxon>Actinopterygii</taxon>
        <taxon>Neopterygii</taxon>
        <taxon>Teleostei</taxon>
        <taxon>Anguilliformes</taxon>
        <taxon>Anguillidae</taxon>
        <taxon>Anguilla</taxon>
    </lineage>
</organism>
<dbReference type="AlphaFoldDB" id="A0A0E9QQW9"/>
<accession>A0A0E9QQW9</accession>
<dbReference type="EMBL" id="GBXM01089912">
    <property type="protein sequence ID" value="JAH18665.1"/>
    <property type="molecule type" value="Transcribed_RNA"/>
</dbReference>